<gene>
    <name evidence="4" type="ORF">SAMN05216360_108153</name>
</gene>
<evidence type="ECO:0000256" key="1">
    <source>
        <dbReference type="ARBA" id="ARBA00022801"/>
    </source>
</evidence>
<dbReference type="PANTHER" id="PTHR43540">
    <property type="entry name" value="PEROXYUREIDOACRYLATE/UREIDOACRYLATE AMIDOHYDROLASE-RELATED"/>
    <property type="match status" value="1"/>
</dbReference>
<dbReference type="Gene3D" id="3.40.50.850">
    <property type="entry name" value="Isochorismatase-like"/>
    <property type="match status" value="1"/>
</dbReference>
<dbReference type="OrthoDB" id="9811489at2"/>
<dbReference type="GO" id="GO:0016787">
    <property type="term" value="F:hydrolase activity"/>
    <property type="evidence" value="ECO:0007669"/>
    <property type="project" value="UniProtKB-KW"/>
</dbReference>
<dbReference type="AlphaFoldDB" id="A0A1H0BF72"/>
<dbReference type="STRING" id="582672.SAMN05216360_108153"/>
<reference evidence="5" key="1">
    <citation type="submission" date="2016-10" db="EMBL/GenBank/DDBJ databases">
        <authorList>
            <person name="Varghese N."/>
            <person name="Submissions S."/>
        </authorList>
    </citation>
    <scope>NUCLEOTIDE SEQUENCE [LARGE SCALE GENOMIC DNA]</scope>
    <source>
        <strain evidence="5">BL47</strain>
    </source>
</reference>
<dbReference type="RefSeq" id="WP_091716774.1">
    <property type="nucleotide sequence ID" value="NZ_FNHS01000008.1"/>
</dbReference>
<feature type="compositionally biased region" description="Polar residues" evidence="2">
    <location>
        <begin position="1"/>
        <end position="13"/>
    </location>
</feature>
<evidence type="ECO:0000256" key="2">
    <source>
        <dbReference type="SAM" id="MobiDB-lite"/>
    </source>
</evidence>
<dbReference type="Pfam" id="PF00857">
    <property type="entry name" value="Isochorismatase"/>
    <property type="match status" value="1"/>
</dbReference>
<dbReference type="CDD" id="cd00431">
    <property type="entry name" value="cysteine_hydrolases"/>
    <property type="match status" value="1"/>
</dbReference>
<evidence type="ECO:0000313" key="4">
    <source>
        <dbReference type="EMBL" id="SDN44255.1"/>
    </source>
</evidence>
<dbReference type="InterPro" id="IPR050272">
    <property type="entry name" value="Isochorismatase-like_hydrls"/>
</dbReference>
<evidence type="ECO:0000259" key="3">
    <source>
        <dbReference type="Pfam" id="PF00857"/>
    </source>
</evidence>
<protein>
    <submittedName>
        <fullName evidence="4">Nicotinamidase-related amidase</fullName>
    </submittedName>
</protein>
<dbReference type="PANTHER" id="PTHR43540:SF6">
    <property type="entry name" value="ISOCHORISMATASE-LIKE DOMAIN-CONTAINING PROTEIN"/>
    <property type="match status" value="1"/>
</dbReference>
<dbReference type="InterPro" id="IPR000868">
    <property type="entry name" value="Isochorismatase-like_dom"/>
</dbReference>
<dbReference type="EMBL" id="FNHS01000008">
    <property type="protein sequence ID" value="SDN44255.1"/>
    <property type="molecule type" value="Genomic_DNA"/>
</dbReference>
<proteinExistence type="predicted"/>
<feature type="domain" description="Isochorismatase-like" evidence="3">
    <location>
        <begin position="28"/>
        <end position="199"/>
    </location>
</feature>
<dbReference type="SUPFAM" id="SSF52499">
    <property type="entry name" value="Isochorismatase-like hydrolases"/>
    <property type="match status" value="1"/>
</dbReference>
<dbReference type="Proteomes" id="UP000198704">
    <property type="component" value="Unassembled WGS sequence"/>
</dbReference>
<keyword evidence="5" id="KW-1185">Reference proteome</keyword>
<sequence>MGTGNARLTNSHAQDGGPSAEPFGDRCVHLCVDMQRMFAESTDWQTPWMPRVLPHVHRLAEAHPERTIFTRFIPAARPGEGRGTWATYSERWADMTRERLAPDLIDLVPDLARFVPPAQVIDKAVYSPWLDTDLDDRLRARAADTLIVTGAETDVCVLAAVLGGVDLGYRIVLATDALCSSCDEAHDALLLMYRMRYGHQVETMTTAEILDRWR</sequence>
<feature type="region of interest" description="Disordered" evidence="2">
    <location>
        <begin position="1"/>
        <end position="20"/>
    </location>
</feature>
<keyword evidence="1" id="KW-0378">Hydrolase</keyword>
<dbReference type="InterPro" id="IPR036380">
    <property type="entry name" value="Isochorismatase-like_sf"/>
</dbReference>
<accession>A0A1H0BF72</accession>
<organism evidence="4 5">
    <name type="scientific">Methylobacterium phyllostachyos</name>
    <dbReference type="NCBI Taxonomy" id="582672"/>
    <lineage>
        <taxon>Bacteria</taxon>
        <taxon>Pseudomonadati</taxon>
        <taxon>Pseudomonadota</taxon>
        <taxon>Alphaproteobacteria</taxon>
        <taxon>Hyphomicrobiales</taxon>
        <taxon>Methylobacteriaceae</taxon>
        <taxon>Methylobacterium</taxon>
    </lineage>
</organism>
<evidence type="ECO:0000313" key="5">
    <source>
        <dbReference type="Proteomes" id="UP000198704"/>
    </source>
</evidence>
<name>A0A1H0BF72_9HYPH</name>